<keyword evidence="2" id="KW-1185">Reference proteome</keyword>
<reference evidence="1 2" key="1">
    <citation type="journal article" date="2012" name="J. Bacteriol.">
        <title>Complete genome sequences of Desulfosporosinus orientis DSM765T, Desulfosporosinus youngiae DSM17734T, Desulfosporosinus meridiei DSM13257T, and Desulfosporosinus acidiphilus DSM22704T.</title>
        <authorList>
            <person name="Pester M."/>
            <person name="Brambilla E."/>
            <person name="Alazard D."/>
            <person name="Rattei T."/>
            <person name="Weinmaier T."/>
            <person name="Han J."/>
            <person name="Lucas S."/>
            <person name="Lapidus A."/>
            <person name="Cheng J.F."/>
            <person name="Goodwin L."/>
            <person name="Pitluck S."/>
            <person name="Peters L."/>
            <person name="Ovchinnikova G."/>
            <person name="Teshima H."/>
            <person name="Detter J.C."/>
            <person name="Han C.S."/>
            <person name="Tapia R."/>
            <person name="Land M.L."/>
            <person name="Hauser L."/>
            <person name="Kyrpides N.C."/>
            <person name="Ivanova N.N."/>
            <person name="Pagani I."/>
            <person name="Huntmann M."/>
            <person name="Wei C.L."/>
            <person name="Davenport K.W."/>
            <person name="Daligault H."/>
            <person name="Chain P.S."/>
            <person name="Chen A."/>
            <person name="Mavromatis K."/>
            <person name="Markowitz V."/>
            <person name="Szeto E."/>
            <person name="Mikhailova N."/>
            <person name="Pati A."/>
            <person name="Wagner M."/>
            <person name="Woyke T."/>
            <person name="Ollivier B."/>
            <person name="Klenk H.P."/>
            <person name="Spring S."/>
            <person name="Loy A."/>
        </authorList>
    </citation>
    <scope>NUCLEOTIDE SEQUENCE [LARGE SCALE GENOMIC DNA]</scope>
    <source>
        <strain evidence="2">DSM 22704 / JCM 16185 / SJ4</strain>
    </source>
</reference>
<protein>
    <submittedName>
        <fullName evidence="1">Uncharacterized protein</fullName>
    </submittedName>
</protein>
<accession>I4D0P5</accession>
<proteinExistence type="predicted"/>
<evidence type="ECO:0000313" key="1">
    <source>
        <dbReference type="EMBL" id="AFM39369.1"/>
    </source>
</evidence>
<dbReference type="KEGG" id="dai:Desaci_0297"/>
<dbReference type="STRING" id="646529.Desaci_0297"/>
<dbReference type="EMBL" id="CP003639">
    <property type="protein sequence ID" value="AFM39369.1"/>
    <property type="molecule type" value="Genomic_DNA"/>
</dbReference>
<dbReference type="AlphaFoldDB" id="I4D0P5"/>
<dbReference type="RefSeq" id="WP_014825383.1">
    <property type="nucleotide sequence ID" value="NC_018068.1"/>
</dbReference>
<sequence length="153" mass="17673">MISPLPSSITLSFDEADSELWQDLQRIEPDLRSTFIKEVLRMMLKNYCLVEKFLLQDEMIKIPTLNQNTGSSELREVNDSCRIEELPQEDIQEDPQEDSFSLEALFTEGPVSGISENKPKSLGYQHLMKNIIGLEDDEEVLKVFQDLSKHRLK</sequence>
<organism evidence="1 2">
    <name type="scientific">Desulfosporosinus acidiphilus (strain DSM 22704 / JCM 16185 / SJ4)</name>
    <dbReference type="NCBI Taxonomy" id="646529"/>
    <lineage>
        <taxon>Bacteria</taxon>
        <taxon>Bacillati</taxon>
        <taxon>Bacillota</taxon>
        <taxon>Clostridia</taxon>
        <taxon>Eubacteriales</taxon>
        <taxon>Desulfitobacteriaceae</taxon>
        <taxon>Desulfosporosinus</taxon>
    </lineage>
</organism>
<gene>
    <name evidence="1" type="ordered locus">Desaci_0297</name>
</gene>
<dbReference type="HOGENOM" id="CLU_1608240_0_0_9"/>
<evidence type="ECO:0000313" key="2">
    <source>
        <dbReference type="Proteomes" id="UP000002892"/>
    </source>
</evidence>
<dbReference type="OrthoDB" id="1798723at2"/>
<name>I4D0P5_DESAJ</name>
<dbReference type="Proteomes" id="UP000002892">
    <property type="component" value="Chromosome"/>
</dbReference>